<proteinExistence type="predicted"/>
<organism evidence="1 2">
    <name type="scientific">Janibacter limosus</name>
    <dbReference type="NCBI Taxonomy" id="53458"/>
    <lineage>
        <taxon>Bacteria</taxon>
        <taxon>Bacillati</taxon>
        <taxon>Actinomycetota</taxon>
        <taxon>Actinomycetes</taxon>
        <taxon>Micrococcales</taxon>
        <taxon>Intrasporangiaceae</taxon>
        <taxon>Janibacter</taxon>
    </lineage>
</organism>
<dbReference type="Proteomes" id="UP001059663">
    <property type="component" value="Chromosome"/>
</dbReference>
<dbReference type="EMBL" id="CP087977">
    <property type="protein sequence ID" value="UUZ46161.1"/>
    <property type="molecule type" value="Genomic_DNA"/>
</dbReference>
<sequence length="261" mass="28851">MPDSTQPRPLIERVAVLIPTYNERDNLPLVVERVRAAVPSADVVVLDDNSPDGTGDIADELAASDDHVRVLHRQGKEGLGAAYLAGFTWALERGYDAVVEMDADGSHRPEHLPSMLEVAADADPVIGSRYVRGGKIVNWPLDRKAISMAGNLYIKVILGMSVNDATAGYRVYRAETLRTIGLDKVESAGYVFQTDLTVRTVRAGLTVVEVPITFVEREIGDSKMDGDVVRESMSRITRWGLAHRRGQLQRLLDREPTRHRL</sequence>
<evidence type="ECO:0000313" key="2">
    <source>
        <dbReference type="Proteomes" id="UP001059663"/>
    </source>
</evidence>
<name>A0AC61U8T8_9MICO</name>
<gene>
    <name evidence="1" type="ORF">LP422_10355</name>
</gene>
<evidence type="ECO:0000313" key="1">
    <source>
        <dbReference type="EMBL" id="UUZ46161.1"/>
    </source>
</evidence>
<accession>A0AC61U8T8</accession>
<protein>
    <submittedName>
        <fullName evidence="1">Polyprenol monophosphomannose synthase</fullName>
    </submittedName>
</protein>
<reference evidence="1" key="1">
    <citation type="submission" date="2021-11" db="EMBL/GenBank/DDBJ databases">
        <title>Study of the species diversity of bacterial strains isolated from a unique natural object - Shulgan-Tash cave (Bashkiria).</title>
        <authorList>
            <person name="Sazanova A.L."/>
            <person name="Chirak E.R."/>
            <person name="Safronova V.I."/>
        </authorList>
    </citation>
    <scope>NUCLEOTIDE SEQUENCE</scope>
    <source>
        <strain evidence="1">P1</strain>
    </source>
</reference>